<accession>A0A7W9TNS6</accession>
<dbReference type="GO" id="GO:0009252">
    <property type="term" value="P:peptidoglycan biosynthetic process"/>
    <property type="evidence" value="ECO:0007669"/>
    <property type="project" value="UniProtKB-KW"/>
</dbReference>
<dbReference type="Proteomes" id="UP000541136">
    <property type="component" value="Unassembled WGS sequence"/>
</dbReference>
<feature type="site" description="Important for catalytic activity" evidence="10">
    <location>
        <position position="194"/>
    </location>
</feature>
<dbReference type="UniPathway" id="UPA00544"/>
<dbReference type="GO" id="GO:0051301">
    <property type="term" value="P:cell division"/>
    <property type="evidence" value="ECO:0007669"/>
    <property type="project" value="UniProtKB-KW"/>
</dbReference>
<keyword evidence="9 10" id="KW-0961">Cell wall biogenesis/degradation</keyword>
<dbReference type="InterPro" id="IPR036962">
    <property type="entry name" value="Glyco_hydro_3_N_sf"/>
</dbReference>
<feature type="domain" description="Glycoside hydrolase family 3 N-terminal" evidence="11">
    <location>
        <begin position="28"/>
        <end position="311"/>
    </location>
</feature>
<dbReference type="GO" id="GO:0005975">
    <property type="term" value="P:carbohydrate metabolic process"/>
    <property type="evidence" value="ECO:0007669"/>
    <property type="project" value="InterPro"/>
</dbReference>
<keyword evidence="5 10" id="KW-0133">Cell shape</keyword>
<keyword evidence="2 10" id="KW-0963">Cytoplasm</keyword>
<dbReference type="InterPro" id="IPR001764">
    <property type="entry name" value="Glyco_hydro_3_N"/>
</dbReference>
<evidence type="ECO:0000256" key="3">
    <source>
        <dbReference type="ARBA" id="ARBA00022618"/>
    </source>
</evidence>
<proteinExistence type="inferred from homology"/>
<evidence type="ECO:0000256" key="7">
    <source>
        <dbReference type="ARBA" id="ARBA00023295"/>
    </source>
</evidence>
<dbReference type="InterPro" id="IPR019800">
    <property type="entry name" value="Glyco_hydro_3_AS"/>
</dbReference>
<feature type="active site" description="Proton donor/acceptor" evidence="10">
    <location>
        <position position="196"/>
    </location>
</feature>
<comment type="subcellular location">
    <subcellularLocation>
        <location evidence="10">Cytoplasm</location>
    </subcellularLocation>
</comment>
<dbReference type="Pfam" id="PF00933">
    <property type="entry name" value="Glyco_hydro_3"/>
    <property type="match status" value="1"/>
</dbReference>
<dbReference type="InterPro" id="IPR022956">
    <property type="entry name" value="Beta_hexosaminidase_bac"/>
</dbReference>
<protein>
    <recommendedName>
        <fullName evidence="10">Beta-hexosaminidase</fullName>
        <ecNumber evidence="10">3.2.1.52</ecNumber>
    </recommendedName>
    <alternativeName>
        <fullName evidence="10">Beta-N-acetylhexosaminidase</fullName>
    </alternativeName>
    <alternativeName>
        <fullName evidence="10">N-acetyl-beta-glucosaminidase</fullName>
    </alternativeName>
</protein>
<keyword evidence="3 10" id="KW-0132">Cell division</keyword>
<sequence length="358" mass="38398">MTPHQHTHSGGGAAMPPGPVMVDVAGLELSGAERARLRHPQVGGVILFARNFSDRAQLAALCAAIHGARDEPLLIAVDHEGGRVQRFRTDGFTPLPAMRIFGQWYDRDPQAALRAATETGFVLASELRACGVDFSFTPVLDLDYGVSQVIGNRALHEDPAVVALLARALIQGLSQAGMAACGKHFPGHGAVAADSHLAIPVDDRPLEDILEADAAPYRWLGDLALPAVMPAHVIYPRVAPEPAGFSRRWVTDILRGRMEYDGVVFSDDLTMEGASVAGDIRARALAALAAGCDMVLVCNRPDLADELLAALAGRSPDPQAARRIRRLMPSRPAPDWTGLLSDPRYLRARSLRSENLSI</sequence>
<keyword evidence="7 10" id="KW-0326">Glycosidase</keyword>
<evidence type="ECO:0000256" key="10">
    <source>
        <dbReference type="HAMAP-Rule" id="MF_00364"/>
    </source>
</evidence>
<dbReference type="InterPro" id="IPR050226">
    <property type="entry name" value="NagZ_Beta-hexosaminidase"/>
</dbReference>
<feature type="binding site" evidence="10">
    <location>
        <begin position="183"/>
        <end position="184"/>
    </location>
    <ligand>
        <name>substrate</name>
    </ligand>
</feature>
<feature type="binding site" evidence="10">
    <location>
        <position position="153"/>
    </location>
    <ligand>
        <name>substrate</name>
    </ligand>
</feature>
<comment type="caution">
    <text evidence="12">The sequence shown here is derived from an EMBL/GenBank/DDBJ whole genome shotgun (WGS) entry which is preliminary data.</text>
</comment>
<dbReference type="InterPro" id="IPR017853">
    <property type="entry name" value="GH"/>
</dbReference>
<evidence type="ECO:0000256" key="1">
    <source>
        <dbReference type="ARBA" id="ARBA00001231"/>
    </source>
</evidence>
<organism evidence="12 13">
    <name type="scientific">Castellaniella defragrans</name>
    <name type="common">Alcaligenes defragrans</name>
    <dbReference type="NCBI Taxonomy" id="75697"/>
    <lineage>
        <taxon>Bacteria</taxon>
        <taxon>Pseudomonadati</taxon>
        <taxon>Pseudomonadota</taxon>
        <taxon>Betaproteobacteria</taxon>
        <taxon>Burkholderiales</taxon>
        <taxon>Alcaligenaceae</taxon>
        <taxon>Castellaniella</taxon>
    </lineage>
</organism>
<dbReference type="PROSITE" id="PS00775">
    <property type="entry name" value="GLYCOSYL_HYDROL_F3"/>
    <property type="match status" value="1"/>
</dbReference>
<evidence type="ECO:0000313" key="13">
    <source>
        <dbReference type="Proteomes" id="UP000541136"/>
    </source>
</evidence>
<evidence type="ECO:0000313" key="12">
    <source>
        <dbReference type="EMBL" id="MBB6082817.1"/>
    </source>
</evidence>
<dbReference type="AlphaFoldDB" id="A0A7W9TNS6"/>
<keyword evidence="6 10" id="KW-0573">Peptidoglycan synthesis</keyword>
<comment type="function">
    <text evidence="10">Plays a role in peptidoglycan recycling by cleaving the terminal beta-1,4-linked N-acetylglucosamine (GlcNAc) from peptide-linked peptidoglycan fragments, giving rise to free GlcNAc, anhydro-N-acetylmuramic acid and anhydro-N-acetylmuramic acid-linked peptides.</text>
</comment>
<dbReference type="Gene3D" id="3.20.20.300">
    <property type="entry name" value="Glycoside hydrolase, family 3, N-terminal domain"/>
    <property type="match status" value="1"/>
</dbReference>
<dbReference type="PANTHER" id="PTHR30480:SF13">
    <property type="entry name" value="BETA-HEXOSAMINIDASE"/>
    <property type="match status" value="1"/>
</dbReference>
<comment type="pathway">
    <text evidence="10">Cell wall biogenesis; peptidoglycan recycling.</text>
</comment>
<evidence type="ECO:0000256" key="9">
    <source>
        <dbReference type="ARBA" id="ARBA00023316"/>
    </source>
</evidence>
<dbReference type="SUPFAM" id="SSF51445">
    <property type="entry name" value="(Trans)glycosidases"/>
    <property type="match status" value="1"/>
</dbReference>
<reference evidence="12 13" key="1">
    <citation type="submission" date="2020-08" db="EMBL/GenBank/DDBJ databases">
        <title>Genomic Encyclopedia of Type Strains, Phase IV (KMG-IV): sequencing the most valuable type-strain genomes for metagenomic binning, comparative biology and taxonomic classification.</title>
        <authorList>
            <person name="Goeker M."/>
        </authorList>
    </citation>
    <scope>NUCLEOTIDE SEQUENCE [LARGE SCALE GENOMIC DNA]</scope>
    <source>
        <strain evidence="12 13">DSM 12141</strain>
    </source>
</reference>
<evidence type="ECO:0000256" key="5">
    <source>
        <dbReference type="ARBA" id="ARBA00022960"/>
    </source>
</evidence>
<feature type="binding site" evidence="10">
    <location>
        <position position="78"/>
    </location>
    <ligand>
        <name>substrate</name>
    </ligand>
</feature>
<evidence type="ECO:0000256" key="2">
    <source>
        <dbReference type="ARBA" id="ARBA00022490"/>
    </source>
</evidence>
<dbReference type="PANTHER" id="PTHR30480">
    <property type="entry name" value="BETA-HEXOSAMINIDASE-RELATED"/>
    <property type="match status" value="1"/>
</dbReference>
<dbReference type="EMBL" id="JACHIB010000004">
    <property type="protein sequence ID" value="MBB6082817.1"/>
    <property type="molecule type" value="Genomic_DNA"/>
</dbReference>
<keyword evidence="4 10" id="KW-0378">Hydrolase</keyword>
<evidence type="ECO:0000256" key="8">
    <source>
        <dbReference type="ARBA" id="ARBA00023306"/>
    </source>
</evidence>
<dbReference type="RefSeq" id="WP_151023822.1">
    <property type="nucleotide sequence ID" value="NZ_JACHIB010000004.1"/>
</dbReference>
<gene>
    <name evidence="10" type="primary">nagZ</name>
    <name evidence="12" type="ORF">HNR28_000846</name>
</gene>
<name>A0A7W9TNS6_CASDE</name>
<keyword evidence="8 10" id="KW-0131">Cell cycle</keyword>
<evidence type="ECO:0000256" key="6">
    <source>
        <dbReference type="ARBA" id="ARBA00022984"/>
    </source>
</evidence>
<dbReference type="GO" id="GO:0009254">
    <property type="term" value="P:peptidoglycan turnover"/>
    <property type="evidence" value="ECO:0007669"/>
    <property type="project" value="UniProtKB-UniRule"/>
</dbReference>
<evidence type="ECO:0000259" key="11">
    <source>
        <dbReference type="Pfam" id="PF00933"/>
    </source>
</evidence>
<dbReference type="GO" id="GO:0005737">
    <property type="term" value="C:cytoplasm"/>
    <property type="evidence" value="ECO:0007669"/>
    <property type="project" value="UniProtKB-SubCell"/>
</dbReference>
<comment type="similarity">
    <text evidence="10">Belongs to the glycosyl hydrolase 3 family. NagZ subfamily.</text>
</comment>
<dbReference type="HAMAP" id="MF_00364">
    <property type="entry name" value="NagZ"/>
    <property type="match status" value="1"/>
</dbReference>
<evidence type="ECO:0000256" key="4">
    <source>
        <dbReference type="ARBA" id="ARBA00022801"/>
    </source>
</evidence>
<dbReference type="GO" id="GO:0071555">
    <property type="term" value="P:cell wall organization"/>
    <property type="evidence" value="ECO:0007669"/>
    <property type="project" value="UniProtKB-KW"/>
</dbReference>
<comment type="catalytic activity">
    <reaction evidence="1 10">
        <text>Hydrolysis of terminal non-reducing N-acetyl-D-hexosamine residues in N-acetyl-beta-D-hexosaminides.</text>
        <dbReference type="EC" id="3.2.1.52"/>
    </reaction>
</comment>
<dbReference type="NCBIfam" id="NF003740">
    <property type="entry name" value="PRK05337.1"/>
    <property type="match status" value="1"/>
</dbReference>
<feature type="binding site" evidence="10">
    <location>
        <position position="86"/>
    </location>
    <ligand>
        <name>substrate</name>
    </ligand>
</feature>
<dbReference type="EC" id="3.2.1.52" evidence="10"/>
<dbReference type="GO" id="GO:0008360">
    <property type="term" value="P:regulation of cell shape"/>
    <property type="evidence" value="ECO:0007669"/>
    <property type="project" value="UniProtKB-KW"/>
</dbReference>
<feature type="active site" description="Nucleophile" evidence="10">
    <location>
        <position position="267"/>
    </location>
</feature>
<dbReference type="GO" id="GO:0004563">
    <property type="term" value="F:beta-N-acetylhexosaminidase activity"/>
    <property type="evidence" value="ECO:0007669"/>
    <property type="project" value="UniProtKB-UniRule"/>
</dbReference>